<dbReference type="RefSeq" id="WP_196124108.1">
    <property type="nucleotide sequence ID" value="NZ_JADPMR010000004.1"/>
</dbReference>
<gene>
    <name evidence="1" type="ORF">I1A42_16595</name>
</gene>
<evidence type="ECO:0000313" key="1">
    <source>
        <dbReference type="EMBL" id="MBF9002088.1"/>
    </source>
</evidence>
<comment type="caution">
    <text evidence="1">The sequence shown here is derived from an EMBL/GenBank/DDBJ whole genome shotgun (WGS) entry which is preliminary data.</text>
</comment>
<evidence type="ECO:0000313" key="2">
    <source>
        <dbReference type="Proteomes" id="UP000597206"/>
    </source>
</evidence>
<accession>A0ABS0GI30</accession>
<dbReference type="EMBL" id="JADPMR010000004">
    <property type="protein sequence ID" value="MBF9002088.1"/>
    <property type="molecule type" value="Genomic_DNA"/>
</dbReference>
<dbReference type="Proteomes" id="UP000597206">
    <property type="component" value="Unassembled WGS sequence"/>
</dbReference>
<sequence>MKGDYCGLNQFKPNQRTLDAINDMNGITDMSKALRGVLAAVPAFQIFAGKESYSWFSIANTAKDIYSYDWEQFHQAMKAVDKVEREQLNRIATTTAMFSMGDDYKFWKCVQNAL</sequence>
<organism evidence="1 2">
    <name type="scientific">Vibrio nitrifigilis</name>
    <dbReference type="NCBI Taxonomy" id="2789781"/>
    <lineage>
        <taxon>Bacteria</taxon>
        <taxon>Pseudomonadati</taxon>
        <taxon>Pseudomonadota</taxon>
        <taxon>Gammaproteobacteria</taxon>
        <taxon>Vibrionales</taxon>
        <taxon>Vibrionaceae</taxon>
        <taxon>Vibrio</taxon>
    </lineage>
</organism>
<name>A0ABS0GI30_9VIBR</name>
<keyword evidence="2" id="KW-1185">Reference proteome</keyword>
<reference evidence="1 2" key="1">
    <citation type="submission" date="2020-11" db="EMBL/GenBank/DDBJ databases">
        <title>Vibrio nitrifigilis sp. nov., a marine nitrogen-fixing bacterium isolated from the lagoon sediment of an islet inside an atoll.</title>
        <authorList>
            <person name="Wang L.-T."/>
            <person name="Shieh W.Y."/>
        </authorList>
    </citation>
    <scope>NUCLEOTIDE SEQUENCE [LARGE SCALE GENOMIC DNA]</scope>
    <source>
        <strain evidence="1 2">NFV-1</strain>
    </source>
</reference>
<proteinExistence type="predicted"/>
<protein>
    <submittedName>
        <fullName evidence="1">Uncharacterized protein</fullName>
    </submittedName>
</protein>